<dbReference type="Proteomes" id="UP000663860">
    <property type="component" value="Unassembled WGS sequence"/>
</dbReference>
<accession>A0A815V6F2</accession>
<comment type="caution">
    <text evidence="2">The sequence shown here is derived from an EMBL/GenBank/DDBJ whole genome shotgun (WGS) entry which is preliminary data.</text>
</comment>
<sequence>KCDYYRLLIGTQGGRTPTDSRNELTVVEVRLPMLEYDFSKQPDQGFDELTGEHGGYEMGVRGS</sequence>
<feature type="non-terminal residue" evidence="2">
    <location>
        <position position="63"/>
    </location>
</feature>
<gene>
    <name evidence="2" type="ORF">IZO911_LOCUS46063</name>
</gene>
<proteinExistence type="predicted"/>
<protein>
    <submittedName>
        <fullName evidence="2">Uncharacterized protein</fullName>
    </submittedName>
</protein>
<name>A0A815V6F2_9BILA</name>
<feature type="region of interest" description="Disordered" evidence="1">
    <location>
        <begin position="42"/>
        <end position="63"/>
    </location>
</feature>
<evidence type="ECO:0000313" key="3">
    <source>
        <dbReference type="Proteomes" id="UP000663860"/>
    </source>
</evidence>
<feature type="non-terminal residue" evidence="2">
    <location>
        <position position="1"/>
    </location>
</feature>
<reference evidence="2" key="1">
    <citation type="submission" date="2021-02" db="EMBL/GenBank/DDBJ databases">
        <authorList>
            <person name="Nowell W R."/>
        </authorList>
    </citation>
    <scope>NUCLEOTIDE SEQUENCE</scope>
</reference>
<dbReference type="AlphaFoldDB" id="A0A815V6F2"/>
<dbReference type="EMBL" id="CAJNOE010007500">
    <property type="protein sequence ID" value="CAF1528030.1"/>
    <property type="molecule type" value="Genomic_DNA"/>
</dbReference>
<evidence type="ECO:0000313" key="2">
    <source>
        <dbReference type="EMBL" id="CAF1528030.1"/>
    </source>
</evidence>
<organism evidence="2 3">
    <name type="scientific">Adineta steineri</name>
    <dbReference type="NCBI Taxonomy" id="433720"/>
    <lineage>
        <taxon>Eukaryota</taxon>
        <taxon>Metazoa</taxon>
        <taxon>Spiralia</taxon>
        <taxon>Gnathifera</taxon>
        <taxon>Rotifera</taxon>
        <taxon>Eurotatoria</taxon>
        <taxon>Bdelloidea</taxon>
        <taxon>Adinetida</taxon>
        <taxon>Adinetidae</taxon>
        <taxon>Adineta</taxon>
    </lineage>
</organism>
<evidence type="ECO:0000256" key="1">
    <source>
        <dbReference type="SAM" id="MobiDB-lite"/>
    </source>
</evidence>